<dbReference type="GO" id="GO:0005524">
    <property type="term" value="F:ATP binding"/>
    <property type="evidence" value="ECO:0007669"/>
    <property type="project" value="UniProtKB-UniRule"/>
</dbReference>
<sequence length="326" mass="34789">MLVLPPRIVASVWLATSALLASEPTPIPNGIDTNTAVVGTGTSTAFIASASNTLKTQTYDLGNGSVTLSNPLEISVSKNSAKEGRKNYNQSELIRLRDPTLLGSGGGGAVFGYIRDGSSSSLPDVAVKISWSGSAKSVRNECHVLQVLEERGVSTGVEKCLTSLDYPFGDSNRAMIAMEPVVVGKSVSNIADLPTPALRETAVDQLMRIMLQMMAAGVVTTDVQPLISTETGSVLLIDMTEAQEISSTPTFVDLALATSFTSEIWNLVPEDLVQLASNSLLSEWKLLEKSNDRHQWSASIVQILKDQPLLSEVAADYIGEYSDGRK</sequence>
<evidence type="ECO:0000313" key="3">
    <source>
        <dbReference type="EMBL" id="CAJ1942260.1"/>
    </source>
</evidence>
<evidence type="ECO:0000256" key="2">
    <source>
        <dbReference type="SAM" id="SignalP"/>
    </source>
</evidence>
<feature type="signal peptide" evidence="2">
    <location>
        <begin position="1"/>
        <end position="21"/>
    </location>
</feature>
<organism evidence="3 4">
    <name type="scientific">Cylindrotheca closterium</name>
    <dbReference type="NCBI Taxonomy" id="2856"/>
    <lineage>
        <taxon>Eukaryota</taxon>
        <taxon>Sar</taxon>
        <taxon>Stramenopiles</taxon>
        <taxon>Ochrophyta</taxon>
        <taxon>Bacillariophyta</taxon>
        <taxon>Bacillariophyceae</taxon>
        <taxon>Bacillariophycidae</taxon>
        <taxon>Bacillariales</taxon>
        <taxon>Bacillariaceae</taxon>
        <taxon>Cylindrotheca</taxon>
    </lineage>
</organism>
<evidence type="ECO:0000256" key="1">
    <source>
        <dbReference type="PROSITE-ProRule" id="PRU10141"/>
    </source>
</evidence>
<dbReference type="AlphaFoldDB" id="A0AAD2CYK3"/>
<reference evidence="3" key="1">
    <citation type="submission" date="2023-08" db="EMBL/GenBank/DDBJ databases">
        <authorList>
            <person name="Audoor S."/>
            <person name="Bilcke G."/>
        </authorList>
    </citation>
    <scope>NUCLEOTIDE SEQUENCE</scope>
</reference>
<keyword evidence="1" id="KW-0547">Nucleotide-binding</keyword>
<evidence type="ECO:0000313" key="4">
    <source>
        <dbReference type="Proteomes" id="UP001295423"/>
    </source>
</evidence>
<keyword evidence="4" id="KW-1185">Reference proteome</keyword>
<dbReference type="EMBL" id="CAKOGP040001112">
    <property type="protein sequence ID" value="CAJ1942260.1"/>
    <property type="molecule type" value="Genomic_DNA"/>
</dbReference>
<gene>
    <name evidence="3" type="ORF">CYCCA115_LOCUS7858</name>
</gene>
<evidence type="ECO:0008006" key="5">
    <source>
        <dbReference type="Google" id="ProtNLM"/>
    </source>
</evidence>
<proteinExistence type="predicted"/>
<comment type="caution">
    <text evidence="3">The sequence shown here is derived from an EMBL/GenBank/DDBJ whole genome shotgun (WGS) entry which is preliminary data.</text>
</comment>
<protein>
    <recommendedName>
        <fullName evidence="5">Protein kinase domain-containing protein</fullName>
    </recommendedName>
</protein>
<dbReference type="InterPro" id="IPR017441">
    <property type="entry name" value="Protein_kinase_ATP_BS"/>
</dbReference>
<feature type="chain" id="PRO_5042143151" description="Protein kinase domain-containing protein" evidence="2">
    <location>
        <begin position="22"/>
        <end position="326"/>
    </location>
</feature>
<name>A0AAD2CYK3_9STRA</name>
<feature type="binding site" evidence="1">
    <location>
        <position position="128"/>
    </location>
    <ligand>
        <name>ATP</name>
        <dbReference type="ChEBI" id="CHEBI:30616"/>
    </ligand>
</feature>
<dbReference type="Proteomes" id="UP001295423">
    <property type="component" value="Unassembled WGS sequence"/>
</dbReference>
<keyword evidence="2" id="KW-0732">Signal</keyword>
<accession>A0AAD2CYK3</accession>
<dbReference type="PROSITE" id="PS00107">
    <property type="entry name" value="PROTEIN_KINASE_ATP"/>
    <property type="match status" value="1"/>
</dbReference>
<keyword evidence="1" id="KW-0067">ATP-binding</keyword>